<reference evidence="2 3" key="1">
    <citation type="submission" date="2024-01" db="EMBL/GenBank/DDBJ databases">
        <title>A telomere-to-telomere, gap-free genome of sweet tea (Lithocarpus litseifolius).</title>
        <authorList>
            <person name="Zhou J."/>
        </authorList>
    </citation>
    <scope>NUCLEOTIDE SEQUENCE [LARGE SCALE GENOMIC DNA]</scope>
    <source>
        <strain evidence="2">Zhou-2022a</strain>
        <tissue evidence="2">Leaf</tissue>
    </source>
</reference>
<evidence type="ECO:0000313" key="3">
    <source>
        <dbReference type="Proteomes" id="UP001459277"/>
    </source>
</evidence>
<accession>A0AAW2BNG1</accession>
<evidence type="ECO:0000313" key="2">
    <source>
        <dbReference type="EMBL" id="KAK9986687.1"/>
    </source>
</evidence>
<protein>
    <submittedName>
        <fullName evidence="2">Uncharacterized protein</fullName>
    </submittedName>
</protein>
<feature type="region of interest" description="Disordered" evidence="1">
    <location>
        <begin position="1"/>
        <end position="27"/>
    </location>
</feature>
<organism evidence="2 3">
    <name type="scientific">Lithocarpus litseifolius</name>
    <dbReference type="NCBI Taxonomy" id="425828"/>
    <lineage>
        <taxon>Eukaryota</taxon>
        <taxon>Viridiplantae</taxon>
        <taxon>Streptophyta</taxon>
        <taxon>Embryophyta</taxon>
        <taxon>Tracheophyta</taxon>
        <taxon>Spermatophyta</taxon>
        <taxon>Magnoliopsida</taxon>
        <taxon>eudicotyledons</taxon>
        <taxon>Gunneridae</taxon>
        <taxon>Pentapetalae</taxon>
        <taxon>rosids</taxon>
        <taxon>fabids</taxon>
        <taxon>Fagales</taxon>
        <taxon>Fagaceae</taxon>
        <taxon>Lithocarpus</taxon>
    </lineage>
</organism>
<comment type="caution">
    <text evidence="2">The sequence shown here is derived from an EMBL/GenBank/DDBJ whole genome shotgun (WGS) entry which is preliminary data.</text>
</comment>
<dbReference type="EMBL" id="JAZDWU010000011">
    <property type="protein sequence ID" value="KAK9986687.1"/>
    <property type="molecule type" value="Genomic_DNA"/>
</dbReference>
<name>A0AAW2BNG1_9ROSI</name>
<sequence length="699" mass="77263">MSTSAPTLPPPLHPPKSHQPPPPFLHAQAIPPNVNPYYVHNPHYFLHPHQIPVQQPYYWPSQFGQYIPHHTPTQPSIPPPNLSPPKLQPSPTSTIHSSQTKPSPSLGEREKSFFRIDSKAFFLSFDGGRMDSYSIIEKRGRYHGSIRVGRLGLDWIIACLVELCRWDFSKQQFFKRFHENYKILECSSRLNKGGFFVEFSEYHNGARRGCLRVPEGFRKGGWAFLERKLRDFFLGKLVSRPGKEVAAGGGRFVKPTVNPRNHVWKAINGHVKLGSDLDLNKQFPKLAGTLNQKERFGGFDFIPNANISTHVVSGRPMRASSFKWTKAHFSLNISVDLAGKGQRVVKWGTFVPPKPVKAVSAPNEFGPVKQANGGPLKQAQDDFVAITKYNQTGDSYLLDSQVLSRSCERGEGSGSHACAEKMALVSGEKRGVLSTSDGGSEKGMHESSVPMGYPCSGAEVGVPSTASVADDQVTDCPISGVVGVLTSDGLPSFTVTVNPADEECSTLPVESAEVSCHQPLMVKNRFSPFSELVSDSSEDEMLMLNWVHPTGSDKDEEDRQLMEHVPLAQWDPNGGLLLMTEDGDPTDISVEDDVEPSAWVSKKVKGFGKWVGFPIDSCERQCVEFFQRLEKVWEKQAAAGSLRRTASSSTKAFVKLELPGSKILCLVPIMGTLMTRILGPFWINIMTEDPQAKFGETNC</sequence>
<feature type="compositionally biased region" description="Pro residues" evidence="1">
    <location>
        <begin position="75"/>
        <end position="88"/>
    </location>
</feature>
<feature type="compositionally biased region" description="Pro residues" evidence="1">
    <location>
        <begin position="7"/>
        <end position="24"/>
    </location>
</feature>
<dbReference type="Proteomes" id="UP001459277">
    <property type="component" value="Unassembled WGS sequence"/>
</dbReference>
<gene>
    <name evidence="2" type="ORF">SO802_031638</name>
</gene>
<keyword evidence="3" id="KW-1185">Reference proteome</keyword>
<evidence type="ECO:0000256" key="1">
    <source>
        <dbReference type="SAM" id="MobiDB-lite"/>
    </source>
</evidence>
<feature type="region of interest" description="Disordered" evidence="1">
    <location>
        <begin position="69"/>
        <end position="107"/>
    </location>
</feature>
<feature type="compositionally biased region" description="Polar residues" evidence="1">
    <location>
        <begin position="92"/>
        <end position="103"/>
    </location>
</feature>
<proteinExistence type="predicted"/>
<dbReference type="AlphaFoldDB" id="A0AAW2BNG1"/>